<feature type="region of interest" description="Disordered" evidence="3">
    <location>
        <begin position="359"/>
        <end position="412"/>
    </location>
</feature>
<comment type="similarity">
    <text evidence="2">Belongs to the NAD(P)-dependent epimerase/dehydratase family. Dihydroflavonol-4-reductase subfamily.</text>
</comment>
<feature type="compositionally biased region" description="Polar residues" evidence="3">
    <location>
        <begin position="397"/>
        <end position="408"/>
    </location>
</feature>
<dbReference type="Gene3D" id="1.10.630.10">
    <property type="entry name" value="Cytochrome P450"/>
    <property type="match status" value="1"/>
</dbReference>
<reference evidence="5 6" key="1">
    <citation type="submission" date="2024-02" db="EMBL/GenBank/DDBJ databases">
        <title>First draft genome assembly of two strains of Seiridium cardinale.</title>
        <authorList>
            <person name="Emiliani G."/>
            <person name="Scali E."/>
        </authorList>
    </citation>
    <scope>NUCLEOTIDE SEQUENCE [LARGE SCALE GENOMIC DNA]</scope>
    <source>
        <strain evidence="5 6">BM-138-000479</strain>
    </source>
</reference>
<gene>
    <name evidence="5" type="ORF">SCAR479_09701</name>
</gene>
<evidence type="ECO:0000259" key="4">
    <source>
        <dbReference type="Pfam" id="PF01370"/>
    </source>
</evidence>
<dbReference type="InterPro" id="IPR036396">
    <property type="entry name" value="Cyt_P450_sf"/>
</dbReference>
<dbReference type="Proteomes" id="UP001465668">
    <property type="component" value="Unassembled WGS sequence"/>
</dbReference>
<dbReference type="Gene3D" id="3.40.50.720">
    <property type="entry name" value="NAD(P)-binding Rossmann-like Domain"/>
    <property type="match status" value="1"/>
</dbReference>
<evidence type="ECO:0000256" key="2">
    <source>
        <dbReference type="ARBA" id="ARBA00023445"/>
    </source>
</evidence>
<dbReference type="EMBL" id="JARVKM010000049">
    <property type="protein sequence ID" value="KAK9773557.1"/>
    <property type="molecule type" value="Genomic_DNA"/>
</dbReference>
<dbReference type="InterPro" id="IPR050425">
    <property type="entry name" value="NAD(P)_dehydrat-like"/>
</dbReference>
<dbReference type="Pfam" id="PF00067">
    <property type="entry name" value="p450"/>
    <property type="match status" value="1"/>
</dbReference>
<dbReference type="InterPro" id="IPR036291">
    <property type="entry name" value="NAD(P)-bd_dom_sf"/>
</dbReference>
<protein>
    <submittedName>
        <fullName evidence="5">Aldehyde reductase</fullName>
    </submittedName>
</protein>
<dbReference type="SUPFAM" id="SSF48264">
    <property type="entry name" value="Cytochrome P450"/>
    <property type="match status" value="1"/>
</dbReference>
<feature type="compositionally biased region" description="Basic and acidic residues" evidence="3">
    <location>
        <begin position="377"/>
        <end position="396"/>
    </location>
</feature>
<dbReference type="PANTHER" id="PTHR10366">
    <property type="entry name" value="NAD DEPENDENT EPIMERASE/DEHYDRATASE"/>
    <property type="match status" value="1"/>
</dbReference>
<dbReference type="InterPro" id="IPR001509">
    <property type="entry name" value="Epimerase_deHydtase"/>
</dbReference>
<dbReference type="PANTHER" id="PTHR10366:SF562">
    <property type="entry name" value="ALDEHYDE REDUCTASE II (AFU_ORTHOLOGUE AFUA_1G11360)"/>
    <property type="match status" value="1"/>
</dbReference>
<evidence type="ECO:0000256" key="3">
    <source>
        <dbReference type="SAM" id="MobiDB-lite"/>
    </source>
</evidence>
<dbReference type="InterPro" id="IPR001128">
    <property type="entry name" value="Cyt_P450"/>
</dbReference>
<keyword evidence="6" id="KW-1185">Reference proteome</keyword>
<evidence type="ECO:0000313" key="6">
    <source>
        <dbReference type="Proteomes" id="UP001465668"/>
    </source>
</evidence>
<evidence type="ECO:0000256" key="1">
    <source>
        <dbReference type="ARBA" id="ARBA00023002"/>
    </source>
</evidence>
<keyword evidence="1" id="KW-0560">Oxidoreductase</keyword>
<evidence type="ECO:0000313" key="5">
    <source>
        <dbReference type="EMBL" id="KAK9773557.1"/>
    </source>
</evidence>
<comment type="caution">
    <text evidence="5">The sequence shown here is derived from an EMBL/GenBank/DDBJ whole genome shotgun (WGS) entry which is preliminary data.</text>
</comment>
<name>A0ABR2XIS4_9PEZI</name>
<dbReference type="SUPFAM" id="SSF51735">
    <property type="entry name" value="NAD(P)-binding Rossmann-fold domains"/>
    <property type="match status" value="1"/>
</dbReference>
<dbReference type="Pfam" id="PF01370">
    <property type="entry name" value="Epimerase"/>
    <property type="match status" value="1"/>
</dbReference>
<accession>A0ABR2XIS4</accession>
<feature type="domain" description="NAD-dependent epimerase/dehydratase" evidence="4">
    <location>
        <begin position="15"/>
        <end position="267"/>
    </location>
</feature>
<proteinExistence type="inferred from homology"/>
<sequence length="503" mass="56076">MSGDSSTTIPEDSLVLITGATSYLASYIIKDFLERGYHVRGVVRDNSQAAWLTEEVFPFFAQNGLFDLVEVPNQTISNAFDTVIADSKPSAILHFATPFDFSPDPNKVIPQAVAGILGLLRAATREPSVKRFVYTSTIGAVYSPKGGVPIELNKNCWNDAALKLAWAPPPYESQRGVYVYAASKIEAERAMFKFVEDENPGFAVNAVNPFLVLGPALYKRHLKGTAGWIRNAYNGEPGLLAVMPPSRQVNVQDVAALHVAAALDPDVKGERLLAWGEPINLNMVLDLLRRQYPERKFIEDVPPQQLCLATIEDEDHLLGLLKKWGGRDGWISLEQSVFMQAIIIFREVVTAAHEELDPVCGDQLPDPDDVPDLPALHNDEDRYPNPRKFDPKRWSHDNQNSARASRNPETSERDHFVFGAGRRLCQEENWSGWKGDCADMNDLDEGLFTQPAPFPAAISPRAGKAERVQEEWVKALTLLDADLQWKRIPEDLIKVSKDYDGDE</sequence>
<organism evidence="5 6">
    <name type="scientific">Seiridium cardinale</name>
    <dbReference type="NCBI Taxonomy" id="138064"/>
    <lineage>
        <taxon>Eukaryota</taxon>
        <taxon>Fungi</taxon>
        <taxon>Dikarya</taxon>
        <taxon>Ascomycota</taxon>
        <taxon>Pezizomycotina</taxon>
        <taxon>Sordariomycetes</taxon>
        <taxon>Xylariomycetidae</taxon>
        <taxon>Amphisphaeriales</taxon>
        <taxon>Sporocadaceae</taxon>
        <taxon>Seiridium</taxon>
    </lineage>
</organism>